<feature type="domain" description="Transmembrane protein 131-like N-terminal" evidence="9">
    <location>
        <begin position="1"/>
        <end position="75"/>
    </location>
</feature>
<evidence type="ECO:0000256" key="1">
    <source>
        <dbReference type="ARBA" id="ARBA00004479"/>
    </source>
</evidence>
<feature type="compositionally biased region" description="Basic residues" evidence="7">
    <location>
        <begin position="1331"/>
        <end position="1340"/>
    </location>
</feature>
<feature type="compositionally biased region" description="Basic and acidic residues" evidence="7">
    <location>
        <begin position="1223"/>
        <end position="1232"/>
    </location>
</feature>
<feature type="compositionally biased region" description="Basic residues" evidence="7">
    <location>
        <begin position="1250"/>
        <end position="1265"/>
    </location>
</feature>
<feature type="region of interest" description="Disordered" evidence="7">
    <location>
        <begin position="1462"/>
        <end position="1562"/>
    </location>
</feature>
<feature type="region of interest" description="Disordered" evidence="7">
    <location>
        <begin position="1143"/>
        <end position="1443"/>
    </location>
</feature>
<dbReference type="InterPro" id="IPR055437">
    <property type="entry name" value="TMEM131L_Ig_5"/>
</dbReference>
<reference evidence="15 16" key="1">
    <citation type="submission" date="2019-09" db="EMBL/GenBank/DDBJ databases">
        <title>Bird 10,000 Genomes (B10K) Project - Family phase.</title>
        <authorList>
            <person name="Zhang G."/>
        </authorList>
    </citation>
    <scope>NUCLEOTIDE SEQUENCE [LARGE SCALE GENOMIC DNA]</scope>
    <source>
        <strain evidence="15">B10K-DU-001-39</strain>
        <tissue evidence="15">Muscle</tissue>
    </source>
</reference>
<dbReference type="Pfam" id="PF19532">
    <property type="entry name" value="Ig_TMEM131L_2nd"/>
    <property type="match status" value="1"/>
</dbReference>
<feature type="compositionally biased region" description="Polar residues" evidence="7">
    <location>
        <begin position="1110"/>
        <end position="1129"/>
    </location>
</feature>
<feature type="transmembrane region" description="Helical" evidence="8">
    <location>
        <begin position="965"/>
        <end position="985"/>
    </location>
</feature>
<dbReference type="Pfam" id="PF24495">
    <property type="entry name" value="Ig_TMEM131_2"/>
    <property type="match status" value="1"/>
</dbReference>
<evidence type="ECO:0000259" key="12">
    <source>
        <dbReference type="Pfam" id="PF24498"/>
    </source>
</evidence>
<dbReference type="InterPro" id="IPR013783">
    <property type="entry name" value="Ig-like_fold"/>
</dbReference>
<feature type="domain" description="Transmembrane protein 131-like second Ig-like" evidence="10">
    <location>
        <begin position="216"/>
        <end position="266"/>
    </location>
</feature>
<evidence type="ECO:0000256" key="4">
    <source>
        <dbReference type="ARBA" id="ARBA00022729"/>
    </source>
</evidence>
<keyword evidence="4" id="KW-0732">Signal</keyword>
<evidence type="ECO:0000259" key="14">
    <source>
        <dbReference type="Pfam" id="PF24501"/>
    </source>
</evidence>
<feature type="domain" description="TMEM131 second Ig-like" evidence="11">
    <location>
        <begin position="93"/>
        <end position="182"/>
    </location>
</feature>
<dbReference type="EMBL" id="VXAV01003444">
    <property type="protein sequence ID" value="NXL86466.1"/>
    <property type="molecule type" value="Genomic_DNA"/>
</dbReference>
<accession>A0A7L0W527</accession>
<feature type="region of interest" description="Disordered" evidence="7">
    <location>
        <begin position="1733"/>
        <end position="1763"/>
    </location>
</feature>
<feature type="compositionally biased region" description="Polar residues" evidence="7">
    <location>
        <begin position="1378"/>
        <end position="1387"/>
    </location>
</feature>
<dbReference type="PANTHER" id="PTHR22050">
    <property type="entry name" value="RW1 PROTEIN HOMOLOG"/>
    <property type="match status" value="1"/>
</dbReference>
<feature type="compositionally biased region" description="Polar residues" evidence="7">
    <location>
        <begin position="1495"/>
        <end position="1515"/>
    </location>
</feature>
<feature type="compositionally biased region" description="Polar residues" evidence="7">
    <location>
        <begin position="1178"/>
        <end position="1189"/>
    </location>
</feature>
<dbReference type="Proteomes" id="UP000562322">
    <property type="component" value="Unassembled WGS sequence"/>
</dbReference>
<evidence type="ECO:0000256" key="3">
    <source>
        <dbReference type="ARBA" id="ARBA00022692"/>
    </source>
</evidence>
<evidence type="ECO:0000259" key="11">
    <source>
        <dbReference type="Pfam" id="PF24495"/>
    </source>
</evidence>
<dbReference type="GO" id="GO:0016020">
    <property type="term" value="C:membrane"/>
    <property type="evidence" value="ECO:0007669"/>
    <property type="project" value="UniProtKB-SubCell"/>
</dbReference>
<protein>
    <submittedName>
        <fullName evidence="15">TM131 protein</fullName>
    </submittedName>
</protein>
<feature type="compositionally biased region" description="Basic and acidic residues" evidence="7">
    <location>
        <begin position="1266"/>
        <end position="1287"/>
    </location>
</feature>
<evidence type="ECO:0000256" key="6">
    <source>
        <dbReference type="ARBA" id="ARBA00023136"/>
    </source>
</evidence>
<evidence type="ECO:0000259" key="9">
    <source>
        <dbReference type="Pfam" id="PF12371"/>
    </source>
</evidence>
<dbReference type="InterPro" id="IPR055435">
    <property type="entry name" value="Ig_TMEM131L_3"/>
</dbReference>
<evidence type="ECO:0000313" key="15">
    <source>
        <dbReference type="EMBL" id="NXL86466.1"/>
    </source>
</evidence>
<sequence length="1763" mass="192615">FFHRPVGMPKMEKVYLHNPSSEETITLVSISATTSHFHASFFQNRKILPGGNTSFDVVFLARVVGNVENTLFINTSNHGVFTYQVFGIGVPNPYRLRPFIGARVPVNSSFSPIINIHNPHSEPLQVVEMYSSGGDLHLELPTGQQGGTRKLWEIPPYETKGVMRASFSSREADNHTAFIRIKTNASDNTEFIILPVEVEVTTGLCVFCSLTDLPKILNLHLLNSGTKDVPITSVRPTPQNEAITVHFKPVTLKASESKYTKVASISFDASKAKKASQSSGKITVKAKEKSYSKLEIPYQAEVLDGYLGFDHAATLFHIRDGASDSVERPIYLTNTFNFAVLIHDVVLPEEAKPMFKVQNFSKPVLIPPNESRYIFTLHFMPSTSSVHVDNNILLITNASKFHLPVRAYTGFLDYFVLPPNTEERFIDFGILSATEATSILFAVVNSNPIELAIKSWHIIGDGLAIELLTTEKGNRTTITANHHELQNASASDQSSVILTSGYYAVFRVKLIAKGLEGIHDGAVQITTDYEILTIPVKAVVAVGSLTCSPKHMFLPPSFPGKVVHQSLNIMNSFSQKVKIQHIRSLTEDVRFYYKRLRSNKEDLEPGKKSKIANIYFDPGLQCGDHCYVGLPFLSKSESKVQHSIAMQEDTWDSDWDLHENLFKAWAEIKENSSHRLNAVFEVDTDLQKDVQLRITAEMAWPSVLSSPRQLSFPLTNTNSSSEEEIFLENPADVPVYVQFLPVALYSNPSMFAGKMLERFNLSRPTDFSLRTLEFQVFRNCAQPQQSSGGLAKGLARPSVLSLILKPGERKSVRVKFTPVLNKTVSSLIVIRNNLTVIDAIMVQGQGTTESLKVAGKPPGPGSSLRFKITEALLKDCSEKMKYREPNFTLRRTFKVENTGQLQINVKTMEISGYTCEGYGFKVVNCQEFALSANASKDIVILFTPDFTASRVIRELKFITAGGSEFIFILNASLPYHMLATCAEALPRPNWELALYILTSGIMSVLFLLVIGTAYLEAQGIWEPFRRRLSFEASSPPFDMGRPLDLRRIVGISADGNLNTLGSDSNHGSSRGIYGAGSSSSRSSAGNHKQCNATAHLHSNRNAPDIENIKSKNSSSMPNNRTSAQAASVPSVNRAGAFALDAGATAQTHATSKRAKGTRQSQQPAPAPAEQPLQQPTASGPQQQEQQAESATPPLPLLSPPHTECASGRRHSSEDSDLTGLIEAMEKDFEHPETPSPDVFTEQPPSPLAKNKGKGKALQRKTKPQKKREEKDRRGKGKQQEDDLKDSLADDDSSSTTTETSNPDTEPLLKEEPEKQKGKVTPEKNDNEMVQIKHKSKKLTSIKKEIPVDVKTSSLELPYTPPLENKQRKTFPAKVSAQHLLTNVSKTRNPPKPRGPNKLIESRPSALAKFLPGGSGQELGNTSSSEGEKDSPPPEWDSVPLHKAGSSMDNFYKLSLQTMNADAFLKQTRLSPTPASPSPPPPPPPASLAFGPRGGTYSSIVNSSCSNETKSKQPNGTKHKLAKAASLPGRNGNPTFAAVAAGYDKSPGGSGLPKVPPSRTDVSSNISVSHTVVDSDGSDSSGFWSPVSNPSSPDFTPLNSFSAFGHSFNLTGEVFSKFGLARPAYGQDVQRNWSEFGNVPSSIWDPSATDSVPSWPTSSSSPTHTTASILGNPSGLWSTTPFSSSIWSSNLNSGLPFTTPANALPGIDLMGSENSSPPPPSAAAAVANPADDVGQTYNPWRIWSPTIGRRSSDPWSNSHYPHEN</sequence>
<dbReference type="InterPro" id="IPR039877">
    <property type="entry name" value="TMEM131-like"/>
</dbReference>
<keyword evidence="16" id="KW-1185">Reference proteome</keyword>
<feature type="compositionally biased region" description="Low complexity" evidence="7">
    <location>
        <begin position="1293"/>
        <end position="1305"/>
    </location>
</feature>
<feature type="region of interest" description="Disordered" evidence="7">
    <location>
        <begin position="1059"/>
        <end position="1129"/>
    </location>
</feature>
<evidence type="ECO:0000256" key="8">
    <source>
        <dbReference type="SAM" id="Phobius"/>
    </source>
</evidence>
<dbReference type="Pfam" id="PF12371">
    <property type="entry name" value="TMEM131_like_N"/>
    <property type="match status" value="1"/>
</dbReference>
<feature type="compositionally biased region" description="Polar residues" evidence="7">
    <location>
        <begin position="1752"/>
        <end position="1763"/>
    </location>
</feature>
<feature type="domain" description="TMEM131L fourth Ig-like" evidence="13">
    <location>
        <begin position="710"/>
        <end position="846"/>
    </location>
</feature>
<evidence type="ECO:0000256" key="5">
    <source>
        <dbReference type="ARBA" id="ARBA00022989"/>
    </source>
</evidence>
<feature type="compositionally biased region" description="Basic and acidic residues" evidence="7">
    <location>
        <begin position="1306"/>
        <end position="1326"/>
    </location>
</feature>
<keyword evidence="6 8" id="KW-0472">Membrane</keyword>
<feature type="domain" description="TMEM131L fifth Ig-like" evidence="14">
    <location>
        <begin position="897"/>
        <end position="961"/>
    </location>
</feature>
<proteinExistence type="inferred from homology"/>
<organism evidence="15 16">
    <name type="scientific">Alectura lathami</name>
    <name type="common">Australian brush turkey</name>
    <dbReference type="NCBI Taxonomy" id="81907"/>
    <lineage>
        <taxon>Eukaryota</taxon>
        <taxon>Metazoa</taxon>
        <taxon>Chordata</taxon>
        <taxon>Craniata</taxon>
        <taxon>Vertebrata</taxon>
        <taxon>Euteleostomi</taxon>
        <taxon>Archelosauria</taxon>
        <taxon>Archosauria</taxon>
        <taxon>Dinosauria</taxon>
        <taxon>Saurischia</taxon>
        <taxon>Theropoda</taxon>
        <taxon>Coelurosauria</taxon>
        <taxon>Aves</taxon>
        <taxon>Neognathae</taxon>
        <taxon>Galloanserae</taxon>
        <taxon>Galliformes</taxon>
        <taxon>Megapodiidae</taxon>
        <taxon>Alectura</taxon>
    </lineage>
</organism>
<evidence type="ECO:0000256" key="7">
    <source>
        <dbReference type="SAM" id="MobiDB-lite"/>
    </source>
</evidence>
<gene>
    <name evidence="15" type="primary">Tmem131</name>
    <name evidence="15" type="ORF">ALELAT_R11352</name>
</gene>
<feature type="compositionally biased region" description="Pro residues" evidence="7">
    <location>
        <begin position="1473"/>
        <end position="1485"/>
    </location>
</feature>
<dbReference type="Gene3D" id="2.60.40.10">
    <property type="entry name" value="Immunoglobulins"/>
    <property type="match status" value="1"/>
</dbReference>
<feature type="domain" description="TMEM131L third Ig-like" evidence="12">
    <location>
        <begin position="310"/>
        <end position="409"/>
    </location>
</feature>
<keyword evidence="3 8" id="KW-0812">Transmembrane</keyword>
<dbReference type="InterPro" id="IPR056311">
    <property type="entry name" value="TMEM131_Ig_2"/>
</dbReference>
<dbReference type="Pfam" id="PF24498">
    <property type="entry name" value="Ig_TMEM131L_3"/>
    <property type="match status" value="1"/>
</dbReference>
<dbReference type="PANTHER" id="PTHR22050:SF1">
    <property type="entry name" value="TRANSMEMBRANE PROTEIN 131"/>
    <property type="match status" value="1"/>
</dbReference>
<dbReference type="InterPro" id="IPR045695">
    <property type="entry name" value="TMEM131-like_Ig_dom2"/>
</dbReference>
<feature type="transmembrane region" description="Helical" evidence="8">
    <location>
        <begin position="992"/>
        <end position="1015"/>
    </location>
</feature>
<feature type="non-terminal residue" evidence="15">
    <location>
        <position position="1763"/>
    </location>
</feature>
<dbReference type="OrthoDB" id="168404at2759"/>
<keyword evidence="5 8" id="KW-1133">Transmembrane helix</keyword>
<evidence type="ECO:0000259" key="10">
    <source>
        <dbReference type="Pfam" id="PF19532"/>
    </source>
</evidence>
<comment type="caution">
    <text evidence="15">The sequence shown here is derived from an EMBL/GenBank/DDBJ whole genome shotgun (WGS) entry which is preliminary data.</text>
</comment>
<comment type="subcellular location">
    <subcellularLocation>
        <location evidence="1">Membrane</location>
        <topology evidence="1">Single-pass type I membrane protein</topology>
    </subcellularLocation>
</comment>
<evidence type="ECO:0000259" key="13">
    <source>
        <dbReference type="Pfam" id="PF24499"/>
    </source>
</evidence>
<dbReference type="Pfam" id="PF24501">
    <property type="entry name" value="Ig_TMEM131L_5"/>
    <property type="match status" value="1"/>
</dbReference>
<dbReference type="InterPro" id="IPR055436">
    <property type="entry name" value="Ig_TMEM131L_4"/>
</dbReference>
<name>A0A7L0W527_ALELA</name>
<feature type="non-terminal residue" evidence="15">
    <location>
        <position position="1"/>
    </location>
</feature>
<dbReference type="InterPro" id="IPR022113">
    <property type="entry name" value="TMEM131L_N"/>
</dbReference>
<dbReference type="Pfam" id="PF24499">
    <property type="entry name" value="Ig_TMEM131L_4"/>
    <property type="match status" value="1"/>
</dbReference>
<feature type="compositionally biased region" description="Low complexity" evidence="7">
    <location>
        <begin position="1159"/>
        <end position="1177"/>
    </location>
</feature>
<evidence type="ECO:0000313" key="16">
    <source>
        <dbReference type="Proteomes" id="UP000562322"/>
    </source>
</evidence>
<feature type="compositionally biased region" description="Low complexity" evidence="7">
    <location>
        <begin position="1067"/>
        <end position="1085"/>
    </location>
</feature>
<evidence type="ECO:0000256" key="2">
    <source>
        <dbReference type="ARBA" id="ARBA00006682"/>
    </source>
</evidence>
<comment type="similarity">
    <text evidence="2">Belongs to the TMEM131 family.</text>
</comment>